<dbReference type="CDD" id="cd08412">
    <property type="entry name" value="PBP2_PAO1_like"/>
    <property type="match status" value="1"/>
</dbReference>
<keyword evidence="2" id="KW-0805">Transcription regulation</keyword>
<evidence type="ECO:0000259" key="5">
    <source>
        <dbReference type="PROSITE" id="PS50931"/>
    </source>
</evidence>
<dbReference type="SUPFAM" id="SSF53850">
    <property type="entry name" value="Periplasmic binding protein-like II"/>
    <property type="match status" value="1"/>
</dbReference>
<dbReference type="RefSeq" id="WP_380072221.1">
    <property type="nucleotide sequence ID" value="NZ_JBHRTO010000001.1"/>
</dbReference>
<comment type="similarity">
    <text evidence="1">Belongs to the LysR transcriptional regulatory family.</text>
</comment>
<dbReference type="PANTHER" id="PTHR30346:SF0">
    <property type="entry name" value="HCA OPERON TRANSCRIPTIONAL ACTIVATOR HCAR"/>
    <property type="match status" value="1"/>
</dbReference>
<feature type="domain" description="HTH lysR-type" evidence="5">
    <location>
        <begin position="5"/>
        <end position="63"/>
    </location>
</feature>
<sequence>MPLRFTLRQLEYLVAVGDSGSIAMAAEKVNVSSPSISAAISQLEAEFGLALFVRKHAHGLSLTQGGKQFVAQAKQVLAEAAKLNELANQITGKVRGPLSVGCLVTFAQMVLPQLRHSFIQAYPEVDFTQVEHNQVEIFAALRSAKLDIALTYDLDIPSDLSFIPLVTLPPYAVMPPNHPLASRDQVTPRDLSEYPMILLDLPLSSDYFLSHFTANALRPHIVERTRDMGVMQSMVANGFGYSIANIRPLTDAAPDGRRLRYIPLTGSVRPMKLGLALAEGAGISLTVQAFIDHARAEITLNSTPGLHLTVPRSS</sequence>
<keyword evidence="4" id="KW-0804">Transcription</keyword>
<dbReference type="EMBL" id="JBHRTO010000001">
    <property type="protein sequence ID" value="MFC3180596.1"/>
    <property type="molecule type" value="Genomic_DNA"/>
</dbReference>
<dbReference type="Proteomes" id="UP001595547">
    <property type="component" value="Unassembled WGS sequence"/>
</dbReference>
<dbReference type="SUPFAM" id="SSF46785">
    <property type="entry name" value="Winged helix' DNA-binding domain"/>
    <property type="match status" value="1"/>
</dbReference>
<dbReference type="PRINTS" id="PR00039">
    <property type="entry name" value="HTHLYSR"/>
</dbReference>
<gene>
    <name evidence="6" type="ORF">ACFOGH_06320</name>
</gene>
<comment type="caution">
    <text evidence="6">The sequence shown here is derived from an EMBL/GenBank/DDBJ whole genome shotgun (WGS) entry which is preliminary data.</text>
</comment>
<name>A0ABV7IZ22_9RHOB</name>
<evidence type="ECO:0000256" key="3">
    <source>
        <dbReference type="ARBA" id="ARBA00023125"/>
    </source>
</evidence>
<dbReference type="Gene3D" id="1.10.10.10">
    <property type="entry name" value="Winged helix-like DNA-binding domain superfamily/Winged helix DNA-binding domain"/>
    <property type="match status" value="1"/>
</dbReference>
<dbReference type="PROSITE" id="PS50931">
    <property type="entry name" value="HTH_LYSR"/>
    <property type="match status" value="1"/>
</dbReference>
<keyword evidence="3" id="KW-0238">DNA-binding</keyword>
<dbReference type="InterPro" id="IPR000847">
    <property type="entry name" value="LysR_HTH_N"/>
</dbReference>
<dbReference type="PANTHER" id="PTHR30346">
    <property type="entry name" value="TRANSCRIPTIONAL DUAL REGULATOR HCAR-RELATED"/>
    <property type="match status" value="1"/>
</dbReference>
<dbReference type="InterPro" id="IPR036390">
    <property type="entry name" value="WH_DNA-bd_sf"/>
</dbReference>
<protein>
    <submittedName>
        <fullName evidence="6">LysR substrate-binding domain-containing protein</fullName>
    </submittedName>
</protein>
<evidence type="ECO:0000313" key="7">
    <source>
        <dbReference type="Proteomes" id="UP001595547"/>
    </source>
</evidence>
<dbReference type="InterPro" id="IPR005119">
    <property type="entry name" value="LysR_subst-bd"/>
</dbReference>
<keyword evidence="7" id="KW-1185">Reference proteome</keyword>
<organism evidence="6 7">
    <name type="scientific">Cypionkella sinensis</name>
    <dbReference type="NCBI Taxonomy" id="1756043"/>
    <lineage>
        <taxon>Bacteria</taxon>
        <taxon>Pseudomonadati</taxon>
        <taxon>Pseudomonadota</taxon>
        <taxon>Alphaproteobacteria</taxon>
        <taxon>Rhodobacterales</taxon>
        <taxon>Paracoccaceae</taxon>
        <taxon>Cypionkella</taxon>
    </lineage>
</organism>
<evidence type="ECO:0000256" key="4">
    <source>
        <dbReference type="ARBA" id="ARBA00023163"/>
    </source>
</evidence>
<dbReference type="InterPro" id="IPR036388">
    <property type="entry name" value="WH-like_DNA-bd_sf"/>
</dbReference>
<evidence type="ECO:0000256" key="2">
    <source>
        <dbReference type="ARBA" id="ARBA00023015"/>
    </source>
</evidence>
<reference evidence="7" key="1">
    <citation type="journal article" date="2019" name="Int. J. Syst. Evol. Microbiol.">
        <title>The Global Catalogue of Microorganisms (GCM) 10K type strain sequencing project: providing services to taxonomists for standard genome sequencing and annotation.</title>
        <authorList>
            <consortium name="The Broad Institute Genomics Platform"/>
            <consortium name="The Broad Institute Genome Sequencing Center for Infectious Disease"/>
            <person name="Wu L."/>
            <person name="Ma J."/>
        </authorList>
    </citation>
    <scope>NUCLEOTIDE SEQUENCE [LARGE SCALE GENOMIC DNA]</scope>
    <source>
        <strain evidence="7">KCTC 52039</strain>
    </source>
</reference>
<dbReference type="Gene3D" id="3.40.190.10">
    <property type="entry name" value="Periplasmic binding protein-like II"/>
    <property type="match status" value="2"/>
</dbReference>
<accession>A0ABV7IZ22</accession>
<evidence type="ECO:0000256" key="1">
    <source>
        <dbReference type="ARBA" id="ARBA00009437"/>
    </source>
</evidence>
<dbReference type="Pfam" id="PF03466">
    <property type="entry name" value="LysR_substrate"/>
    <property type="match status" value="1"/>
</dbReference>
<dbReference type="Pfam" id="PF00126">
    <property type="entry name" value="HTH_1"/>
    <property type="match status" value="1"/>
</dbReference>
<proteinExistence type="inferred from homology"/>
<evidence type="ECO:0000313" key="6">
    <source>
        <dbReference type="EMBL" id="MFC3180596.1"/>
    </source>
</evidence>